<keyword evidence="5" id="KW-1185">Reference proteome</keyword>
<feature type="coiled-coil region" evidence="1">
    <location>
        <begin position="768"/>
        <end position="795"/>
    </location>
</feature>
<keyword evidence="1" id="KW-0175">Coiled coil</keyword>
<evidence type="ECO:0000259" key="3">
    <source>
        <dbReference type="PROSITE" id="PS50042"/>
    </source>
</evidence>
<evidence type="ECO:0000313" key="4">
    <source>
        <dbReference type="EMBL" id="CAD8090105.1"/>
    </source>
</evidence>
<dbReference type="GO" id="GO:0098855">
    <property type="term" value="C:HCN channel complex"/>
    <property type="evidence" value="ECO:0007669"/>
    <property type="project" value="TreeGrafter"/>
</dbReference>
<gene>
    <name evidence="4" type="ORF">PPRIM_AZ9-3.1.T0850100</name>
</gene>
<dbReference type="Proteomes" id="UP000688137">
    <property type="component" value="Unassembled WGS sequence"/>
</dbReference>
<dbReference type="GO" id="GO:0003254">
    <property type="term" value="P:regulation of membrane depolarization"/>
    <property type="evidence" value="ECO:0007669"/>
    <property type="project" value="TreeGrafter"/>
</dbReference>
<comment type="caution">
    <text evidence="4">The sequence shown here is derived from an EMBL/GenBank/DDBJ whole genome shotgun (WGS) entry which is preliminary data.</text>
</comment>
<dbReference type="PROSITE" id="PS50042">
    <property type="entry name" value="CNMP_BINDING_3"/>
    <property type="match status" value="1"/>
</dbReference>
<accession>A0A8S1NM56</accession>
<evidence type="ECO:0000256" key="2">
    <source>
        <dbReference type="SAM" id="Phobius"/>
    </source>
</evidence>
<organism evidence="4 5">
    <name type="scientific">Paramecium primaurelia</name>
    <dbReference type="NCBI Taxonomy" id="5886"/>
    <lineage>
        <taxon>Eukaryota</taxon>
        <taxon>Sar</taxon>
        <taxon>Alveolata</taxon>
        <taxon>Ciliophora</taxon>
        <taxon>Intramacronucleata</taxon>
        <taxon>Oligohymenophorea</taxon>
        <taxon>Peniculida</taxon>
        <taxon>Parameciidae</taxon>
        <taxon>Paramecium</taxon>
    </lineage>
</organism>
<dbReference type="InterPro" id="IPR000595">
    <property type="entry name" value="cNMP-bd_dom"/>
</dbReference>
<protein>
    <recommendedName>
        <fullName evidence="3">Cyclic nucleotide-binding domain-containing protein</fullName>
    </recommendedName>
</protein>
<sequence length="855" mass="101559">MLFHFCEIISRNSQINRKMNHFSIQQLMIQNSTTTPPNEDSFRKPIIQIMTQINQQQMRVRNPSQESRKAQIDSHQIKITNQKSPTVTQISVQLASDRISPNNQKDLLLINEEPNNKEDSQSIIKKSNDCELLYRKSNLNKSNTLHSSLKLLYFSRSNLFKQQMLTKQQFKIIHDLSSVYIIPIKRQILNRIKQDSIFKQVIYSIYICFLIFYLTILLIELGCNKLTICNQQIFHYLLVIFQLIDCVYHIIINKLCIGSMFADIVTILPFFAFLMDLGDAQNIFYMLYLIRIQKITDYIQNLVFYLNQSDQIFIIETTIQLHFSTFIAQTIIYMFAEQQQDYINYIQSIFTVLFQNPKIIKQYYFIVYLIRTLLLIFYLYKIRQIINYNSLSLDEQINYAPKTLKSIINYQQDNKSTKFDMKSLPIHLQQQMKREKYFKILQNIPIFQKSFSNSTLLNLCEIIEEDILQPNMVIQQKQCLHILLEGQIGIVQKCQSSQKEFKLAKIYNTFQIFNNIAFFKNQIQGIEFKSIGYSKIATLDSQQFQKLIRQCPREFQKYRMLIDTLMIENQSHLINIQCFSCLKEHDITECPIVNYKPNKTQVIHNYMLNKDQNRIIDFRRQTHPKKRKILAQIDLKEDSESLNSEEYDKVESFQKVLPSSNSLQSQNNNNFINQLEISSVPYVNYSHSGQTLQSKKIDSEFFIQSQGVSSSISSRKIFVNEIKEIAQSKFQRLDQTEDQGSQLNNQALQRVQDSVLQTKKRFNQNALKKNELQQYQRYQTDIKSEQKNRDQRKNQTMVNSRIEIQDNFNRRISIENNFLEFFDKINSYEDYFPHYNVDQQINNYQKMQSLKKDFN</sequence>
<reference evidence="4" key="1">
    <citation type="submission" date="2021-01" db="EMBL/GenBank/DDBJ databases">
        <authorList>
            <consortium name="Genoscope - CEA"/>
            <person name="William W."/>
        </authorList>
    </citation>
    <scope>NUCLEOTIDE SEQUENCE</scope>
</reference>
<feature type="transmembrane region" description="Helical" evidence="2">
    <location>
        <begin position="201"/>
        <end position="221"/>
    </location>
</feature>
<evidence type="ECO:0000313" key="5">
    <source>
        <dbReference type="Proteomes" id="UP000688137"/>
    </source>
</evidence>
<evidence type="ECO:0000256" key="1">
    <source>
        <dbReference type="SAM" id="Coils"/>
    </source>
</evidence>
<dbReference type="EMBL" id="CAJJDM010000088">
    <property type="protein sequence ID" value="CAD8090105.1"/>
    <property type="molecule type" value="Genomic_DNA"/>
</dbReference>
<dbReference type="AlphaFoldDB" id="A0A8S1NM56"/>
<feature type="transmembrane region" description="Helical" evidence="2">
    <location>
        <begin position="233"/>
        <end position="251"/>
    </location>
</feature>
<dbReference type="OMA" id="INEEPNN"/>
<dbReference type="InterPro" id="IPR051413">
    <property type="entry name" value="K/Na_HCN_channel"/>
</dbReference>
<dbReference type="GO" id="GO:0035725">
    <property type="term" value="P:sodium ion transmembrane transport"/>
    <property type="evidence" value="ECO:0007669"/>
    <property type="project" value="TreeGrafter"/>
</dbReference>
<keyword evidence="2" id="KW-0812">Transmembrane</keyword>
<dbReference type="GO" id="GO:0005249">
    <property type="term" value="F:voltage-gated potassium channel activity"/>
    <property type="evidence" value="ECO:0007669"/>
    <property type="project" value="TreeGrafter"/>
</dbReference>
<feature type="domain" description="Cyclic nucleotide-binding" evidence="3">
    <location>
        <begin position="480"/>
        <end position="548"/>
    </location>
</feature>
<feature type="transmembrane region" description="Helical" evidence="2">
    <location>
        <begin position="363"/>
        <end position="380"/>
    </location>
</feature>
<name>A0A8S1NM56_PARPR</name>
<keyword evidence="2" id="KW-1133">Transmembrane helix</keyword>
<dbReference type="PANTHER" id="PTHR45689">
    <property type="entry name" value="I[[H]] CHANNEL, ISOFORM E"/>
    <property type="match status" value="1"/>
</dbReference>
<keyword evidence="2" id="KW-0472">Membrane</keyword>
<proteinExistence type="predicted"/>
<dbReference type="PANTHER" id="PTHR45689:SF5">
    <property type="entry name" value="I[[H]] CHANNEL, ISOFORM E"/>
    <property type="match status" value="1"/>
</dbReference>